<dbReference type="AlphaFoldDB" id="A0A1Y2ATF2"/>
<dbReference type="Proteomes" id="UP000193986">
    <property type="component" value="Unassembled WGS sequence"/>
</dbReference>
<evidence type="ECO:0000256" key="2">
    <source>
        <dbReference type="ARBA" id="ARBA00022827"/>
    </source>
</evidence>
<evidence type="ECO:0000313" key="6">
    <source>
        <dbReference type="Proteomes" id="UP000193986"/>
    </source>
</evidence>
<keyword evidence="2" id="KW-0274">FAD</keyword>
<accession>A0A1Y2ATF2</accession>
<dbReference type="OrthoDB" id="3032718at2759"/>
<dbReference type="GO" id="GO:0016491">
    <property type="term" value="F:oxidoreductase activity"/>
    <property type="evidence" value="ECO:0007669"/>
    <property type="project" value="UniProtKB-KW"/>
</dbReference>
<dbReference type="InterPro" id="IPR050346">
    <property type="entry name" value="FMO-like"/>
</dbReference>
<organism evidence="5 6">
    <name type="scientific">Naematelia encephala</name>
    <dbReference type="NCBI Taxonomy" id="71784"/>
    <lineage>
        <taxon>Eukaryota</taxon>
        <taxon>Fungi</taxon>
        <taxon>Dikarya</taxon>
        <taxon>Basidiomycota</taxon>
        <taxon>Agaricomycotina</taxon>
        <taxon>Tremellomycetes</taxon>
        <taxon>Tremellales</taxon>
        <taxon>Naemateliaceae</taxon>
        <taxon>Naematelia</taxon>
    </lineage>
</organism>
<protein>
    <recommendedName>
        <fullName evidence="4">FAD/NAD(P)-binding domain-containing protein</fullName>
    </recommendedName>
</protein>
<sequence>MNGEKERLDVGVIGGGISGLGVAYHLLKTAGRIGREVKVEIYDKNSSPGGTWSKDSVYEGLMTNNSWTQMLFDDDGSGEQIFKTDPSLGAGPGGFRATGQGMIKVMAQVERQVTEFGATIHYNTEVVNVCRSDRGWLLESRDLEGIIQSKTFHKLVVATGAFSRPAVPAFATPFLHEVQAAAIPAAEPSSSPLVIHTSHLSDPTVQKSLTMVNRKLVVVGASKSALDASERFATLGHTVTLVLRNPPYLAPPAIMSADGPADAVAMVGTREKALGVPFPHDVVSGKSASGGLWATLYRWMIHSSWLSSILHSRIIARSVAGFARVGSWSHSKLAPMIPKIGLMWSESSIFPGPEKFAHLVQTDKVRLTKGSVINMKKTTVEGEEGFDLTVQEESGVESHLFATAVIFGSGWRTGEYPFFDDKLLDELGLPMPYADSTLPDREKEYIQLDRVNLGTVLGYLKTMRNMPAEWSLPGFSARFGGAKAKLYAPYRLYRLMVPLDSLYDRDIAFAGIPTCKANHVMFICQAHWITDYFLDLLPRLPSRAVARKEISTQTVWAQRLFGPSHGRFGQWLGAMWIEYCSRLCWDMGVDDDGQGWSGVITSRTYDLDAKRAARDEKRR</sequence>
<dbReference type="PANTHER" id="PTHR23023">
    <property type="entry name" value="DIMETHYLANILINE MONOOXYGENASE"/>
    <property type="match status" value="1"/>
</dbReference>
<dbReference type="GO" id="GO:0050661">
    <property type="term" value="F:NADP binding"/>
    <property type="evidence" value="ECO:0007669"/>
    <property type="project" value="InterPro"/>
</dbReference>
<keyword evidence="1" id="KW-0285">Flavoprotein</keyword>
<comment type="caution">
    <text evidence="5">The sequence shown here is derived from an EMBL/GenBank/DDBJ whole genome shotgun (WGS) entry which is preliminary data.</text>
</comment>
<dbReference type="InterPro" id="IPR023753">
    <property type="entry name" value="FAD/NAD-binding_dom"/>
</dbReference>
<keyword evidence="6" id="KW-1185">Reference proteome</keyword>
<evidence type="ECO:0000256" key="1">
    <source>
        <dbReference type="ARBA" id="ARBA00022630"/>
    </source>
</evidence>
<name>A0A1Y2ATF2_9TREE</name>
<feature type="domain" description="FAD/NAD(P)-binding" evidence="4">
    <location>
        <begin position="9"/>
        <end position="249"/>
    </location>
</feature>
<dbReference type="SUPFAM" id="SSF51905">
    <property type="entry name" value="FAD/NAD(P)-binding domain"/>
    <property type="match status" value="1"/>
</dbReference>
<dbReference type="InParanoid" id="A0A1Y2ATF2"/>
<proteinExistence type="predicted"/>
<evidence type="ECO:0000259" key="4">
    <source>
        <dbReference type="Pfam" id="PF07992"/>
    </source>
</evidence>
<dbReference type="InterPro" id="IPR000960">
    <property type="entry name" value="Flavin_mOase"/>
</dbReference>
<reference evidence="5 6" key="1">
    <citation type="submission" date="2016-07" db="EMBL/GenBank/DDBJ databases">
        <title>Pervasive Adenine N6-methylation of Active Genes in Fungi.</title>
        <authorList>
            <consortium name="DOE Joint Genome Institute"/>
            <person name="Mondo S.J."/>
            <person name="Dannebaum R.O."/>
            <person name="Kuo R.C."/>
            <person name="Labutti K."/>
            <person name="Haridas S."/>
            <person name="Kuo A."/>
            <person name="Salamov A."/>
            <person name="Ahrendt S.R."/>
            <person name="Lipzen A."/>
            <person name="Sullivan W."/>
            <person name="Andreopoulos W.B."/>
            <person name="Clum A."/>
            <person name="Lindquist E."/>
            <person name="Daum C."/>
            <person name="Ramamoorthy G.K."/>
            <person name="Gryganskyi A."/>
            <person name="Culley D."/>
            <person name="Magnuson J.K."/>
            <person name="James T.Y."/>
            <person name="O'Malley M.A."/>
            <person name="Stajich J.E."/>
            <person name="Spatafora J.W."/>
            <person name="Visel A."/>
            <person name="Grigoriev I.V."/>
        </authorList>
    </citation>
    <scope>NUCLEOTIDE SEQUENCE [LARGE SCALE GENOMIC DNA]</scope>
    <source>
        <strain evidence="5 6">68-887.2</strain>
    </source>
</reference>
<dbReference type="GO" id="GO:0050660">
    <property type="term" value="F:flavin adenine dinucleotide binding"/>
    <property type="evidence" value="ECO:0007669"/>
    <property type="project" value="InterPro"/>
</dbReference>
<evidence type="ECO:0000313" key="5">
    <source>
        <dbReference type="EMBL" id="ORY25831.1"/>
    </source>
</evidence>
<dbReference type="Gene3D" id="3.50.50.60">
    <property type="entry name" value="FAD/NAD(P)-binding domain"/>
    <property type="match status" value="1"/>
</dbReference>
<evidence type="ECO:0000256" key="3">
    <source>
        <dbReference type="ARBA" id="ARBA00023002"/>
    </source>
</evidence>
<gene>
    <name evidence="5" type="ORF">BCR39DRAFT_542949</name>
</gene>
<dbReference type="InterPro" id="IPR036188">
    <property type="entry name" value="FAD/NAD-bd_sf"/>
</dbReference>
<dbReference type="EMBL" id="MCFC01000053">
    <property type="protein sequence ID" value="ORY25831.1"/>
    <property type="molecule type" value="Genomic_DNA"/>
</dbReference>
<dbReference type="Pfam" id="PF07992">
    <property type="entry name" value="Pyr_redox_2"/>
    <property type="match status" value="1"/>
</dbReference>
<dbReference type="PRINTS" id="PR00370">
    <property type="entry name" value="FMOXYGENASE"/>
</dbReference>
<keyword evidence="3" id="KW-0560">Oxidoreductase</keyword>